<keyword evidence="1" id="KW-0472">Membrane</keyword>
<name>Q6MK99_BDEBA</name>
<dbReference type="InterPro" id="IPR009732">
    <property type="entry name" value="DUF1304"/>
</dbReference>
<gene>
    <name evidence="2" type="ordered locus">Bd2510</name>
</gene>
<keyword evidence="3" id="KW-1185">Reference proteome</keyword>
<dbReference type="PANTHER" id="PTHR38446:SF1">
    <property type="entry name" value="BLL0914 PROTEIN"/>
    <property type="match status" value="1"/>
</dbReference>
<evidence type="ECO:0000313" key="2">
    <source>
        <dbReference type="EMBL" id="CAE80310.1"/>
    </source>
</evidence>
<dbReference type="RefSeq" id="WP_011164913.1">
    <property type="nucleotide sequence ID" value="NC_005363.1"/>
</dbReference>
<dbReference type="HOGENOM" id="CLU_129819_1_1_7"/>
<evidence type="ECO:0000256" key="1">
    <source>
        <dbReference type="SAM" id="Phobius"/>
    </source>
</evidence>
<accession>Q6MK99</accession>
<dbReference type="eggNOG" id="COG3759">
    <property type="taxonomic scope" value="Bacteria"/>
</dbReference>
<proteinExistence type="predicted"/>
<dbReference type="EMBL" id="BX842652">
    <property type="protein sequence ID" value="CAE80310.1"/>
    <property type="molecule type" value="Genomic_DNA"/>
</dbReference>
<feature type="transmembrane region" description="Helical" evidence="1">
    <location>
        <begin position="6"/>
        <end position="24"/>
    </location>
</feature>
<dbReference type="Pfam" id="PF06993">
    <property type="entry name" value="DUF1304"/>
    <property type="match status" value="1"/>
</dbReference>
<protein>
    <submittedName>
        <fullName evidence="2">Transmembrane protein</fullName>
    </submittedName>
</protein>
<dbReference type="Proteomes" id="UP000008080">
    <property type="component" value="Chromosome"/>
</dbReference>
<dbReference type="KEGG" id="bba:Bd2510"/>
<evidence type="ECO:0000313" key="3">
    <source>
        <dbReference type="Proteomes" id="UP000008080"/>
    </source>
</evidence>
<dbReference type="AlphaFoldDB" id="Q6MK99"/>
<organism evidence="2 3">
    <name type="scientific">Bdellovibrio bacteriovorus (strain ATCC 15356 / DSM 50701 / NCIMB 9529 / HD100)</name>
    <dbReference type="NCBI Taxonomy" id="264462"/>
    <lineage>
        <taxon>Bacteria</taxon>
        <taxon>Pseudomonadati</taxon>
        <taxon>Bdellovibrionota</taxon>
        <taxon>Bdellovibrionia</taxon>
        <taxon>Bdellovibrionales</taxon>
        <taxon>Pseudobdellovibrionaceae</taxon>
        <taxon>Bdellovibrio</taxon>
    </lineage>
</organism>
<feature type="transmembrane region" description="Helical" evidence="1">
    <location>
        <begin position="52"/>
        <end position="69"/>
    </location>
</feature>
<keyword evidence="1 2" id="KW-0812">Transmembrane</keyword>
<reference evidence="2 3" key="1">
    <citation type="journal article" date="2004" name="Science">
        <title>A predator unmasked: life cycle of Bdellovibrio bacteriovorus from a genomic perspective.</title>
        <authorList>
            <person name="Rendulic S."/>
            <person name="Jagtap P."/>
            <person name="Rosinus A."/>
            <person name="Eppinger M."/>
            <person name="Baar C."/>
            <person name="Lanz C."/>
            <person name="Keller H."/>
            <person name="Lambert C."/>
            <person name="Evans K.J."/>
            <person name="Goesmann A."/>
            <person name="Meyer F."/>
            <person name="Sockett R.E."/>
            <person name="Schuster S.C."/>
        </authorList>
    </citation>
    <scope>NUCLEOTIDE SEQUENCE [LARGE SCALE GENOMIC DNA]</scope>
    <source>
        <strain evidence="3">ATCC 15356 / DSM 50701 / NCIMB 9529 / HD100</strain>
    </source>
</reference>
<sequence>MEISFALVPALIHVYIFALESLLWGRKSTNKTFGVTEAEAATTKLMAFNQGFYNLFLAVAILLGLHLRTGEVTRAAGTTLVIYGLVSIIAAGLVLILSSRRLWRAALVQIVPAAIALGPFLI</sequence>
<keyword evidence="1" id="KW-1133">Transmembrane helix</keyword>
<dbReference type="PANTHER" id="PTHR38446">
    <property type="entry name" value="BLL0914 PROTEIN"/>
    <property type="match status" value="1"/>
</dbReference>
<feature type="transmembrane region" description="Helical" evidence="1">
    <location>
        <begin position="75"/>
        <end position="95"/>
    </location>
</feature>
<dbReference type="GeneID" id="93013414"/>